<dbReference type="OrthoDB" id="9964823at2"/>
<dbReference type="AlphaFoldDB" id="A0A2R3ZAE1"/>
<evidence type="ECO:0000313" key="3">
    <source>
        <dbReference type="Proteomes" id="UP000241507"/>
    </source>
</evidence>
<reference evidence="3" key="1">
    <citation type="submission" date="2018-03" db="EMBL/GenBank/DDBJ databases">
        <title>Gramella fulva sp. nov., isolated from a dry surface of tidal flat.</title>
        <authorList>
            <person name="Hwang S.H."/>
            <person name="Hwang W.M."/>
            <person name="Kang K."/>
            <person name="Ahn T.-Y."/>
        </authorList>
    </citation>
    <scope>NUCLEOTIDE SEQUENCE [LARGE SCALE GENOMIC DNA]</scope>
    <source>
        <strain evidence="3">SH35</strain>
    </source>
</reference>
<dbReference type="RefSeq" id="WP_107013993.1">
    <property type="nucleotide sequence ID" value="NZ_CP028136.1"/>
</dbReference>
<feature type="region of interest" description="Disordered" evidence="1">
    <location>
        <begin position="41"/>
        <end position="63"/>
    </location>
</feature>
<proteinExistence type="predicted"/>
<organism evidence="2 3">
    <name type="scientific">Christiangramia fulva</name>
    <dbReference type="NCBI Taxonomy" id="2126553"/>
    <lineage>
        <taxon>Bacteria</taxon>
        <taxon>Pseudomonadati</taxon>
        <taxon>Bacteroidota</taxon>
        <taxon>Flavobacteriia</taxon>
        <taxon>Flavobacteriales</taxon>
        <taxon>Flavobacteriaceae</taxon>
        <taxon>Christiangramia</taxon>
    </lineage>
</organism>
<protein>
    <submittedName>
        <fullName evidence="2">Uncharacterized protein</fullName>
    </submittedName>
</protein>
<sequence>MDLEQVKKDIQEGRSTMIFYSAQTLWWTHLESDLEEARELGRKTQERNHKKMMKDSRIPKKDKQRMKAMFKEISKHNHVPLDPSGSVLFEMETPMYWITEAEKKPNHFGVFQLEAFMKTHHQNCNNHCFTSWDDVNAQLRTEKRIQ</sequence>
<accession>A0A2R3ZAE1</accession>
<dbReference type="EMBL" id="CP028136">
    <property type="protein sequence ID" value="AVR47227.1"/>
    <property type="molecule type" value="Genomic_DNA"/>
</dbReference>
<evidence type="ECO:0000313" key="2">
    <source>
        <dbReference type="EMBL" id="AVR47227.1"/>
    </source>
</evidence>
<dbReference type="KEGG" id="grs:C7S20_19310"/>
<evidence type="ECO:0000256" key="1">
    <source>
        <dbReference type="SAM" id="MobiDB-lite"/>
    </source>
</evidence>
<keyword evidence="3" id="KW-1185">Reference proteome</keyword>
<dbReference type="Proteomes" id="UP000241507">
    <property type="component" value="Chromosome"/>
</dbReference>
<feature type="compositionally biased region" description="Basic and acidic residues" evidence="1">
    <location>
        <begin position="41"/>
        <end position="61"/>
    </location>
</feature>
<gene>
    <name evidence="2" type="ORF">C7S20_19310</name>
</gene>
<name>A0A2R3ZAE1_9FLAO</name>